<dbReference type="Proteomes" id="UP000320762">
    <property type="component" value="Unassembled WGS sequence"/>
</dbReference>
<dbReference type="AlphaFoldDB" id="A0A550BUK1"/>
<keyword evidence="3" id="KW-1185">Reference proteome</keyword>
<dbReference type="EMBL" id="VDMD01000078">
    <property type="protein sequence ID" value="TRM56186.1"/>
    <property type="molecule type" value="Genomic_DNA"/>
</dbReference>
<organism evidence="2 3">
    <name type="scientific">Schizophyllum amplum</name>
    <dbReference type="NCBI Taxonomy" id="97359"/>
    <lineage>
        <taxon>Eukaryota</taxon>
        <taxon>Fungi</taxon>
        <taxon>Dikarya</taxon>
        <taxon>Basidiomycota</taxon>
        <taxon>Agaricomycotina</taxon>
        <taxon>Agaricomycetes</taxon>
        <taxon>Agaricomycetidae</taxon>
        <taxon>Agaricales</taxon>
        <taxon>Schizophyllaceae</taxon>
        <taxon>Schizophyllum</taxon>
    </lineage>
</organism>
<reference evidence="2 3" key="1">
    <citation type="journal article" date="2019" name="New Phytol.">
        <title>Comparative genomics reveals unique wood-decay strategies and fruiting body development in the Schizophyllaceae.</title>
        <authorList>
            <person name="Almasi E."/>
            <person name="Sahu N."/>
            <person name="Krizsan K."/>
            <person name="Balint B."/>
            <person name="Kovacs G.M."/>
            <person name="Kiss B."/>
            <person name="Cseklye J."/>
            <person name="Drula E."/>
            <person name="Henrissat B."/>
            <person name="Nagy I."/>
            <person name="Chovatia M."/>
            <person name="Adam C."/>
            <person name="LaButti K."/>
            <person name="Lipzen A."/>
            <person name="Riley R."/>
            <person name="Grigoriev I.V."/>
            <person name="Nagy L.G."/>
        </authorList>
    </citation>
    <scope>NUCLEOTIDE SEQUENCE [LARGE SCALE GENOMIC DNA]</scope>
    <source>
        <strain evidence="2 3">NL-1724</strain>
    </source>
</reference>
<accession>A0A550BUK1</accession>
<comment type="caution">
    <text evidence="2">The sequence shown here is derived from an EMBL/GenBank/DDBJ whole genome shotgun (WGS) entry which is preliminary data.</text>
</comment>
<proteinExistence type="predicted"/>
<evidence type="ECO:0000313" key="2">
    <source>
        <dbReference type="EMBL" id="TRM56186.1"/>
    </source>
</evidence>
<evidence type="ECO:0000256" key="1">
    <source>
        <dbReference type="SAM" id="MobiDB-lite"/>
    </source>
</evidence>
<sequence>MYEISAESIGVLAAFHLYLKILASTATSAEDKHAISLQIHHLLDTSSPVALLEQDPPEPSPTVAVTPLFQHLVDTLEALCAVHTAAVINQSCDFIWDKLACTVQQIVRWIDFAHQTYSITPSLALTCPELVPVLTRLVYFIVVRLKPQLVPIVRQNPRLWTLAFELWLHYPAAYDPRASQRLTVLGGTAGCEIVDHMTTHVQNEPDIVDMLRTEFRRYVGGHHFQRRLLKLLALRFDPVDETVARHSWMYHHLRASMAVLLAVGGECAPISRRFFRAVIAVANETAQDVACGTRHGDLQFAETYLKLVIVSLCETICGVIDDSRSPRTIINAIQAGLVCFLMEHAPVFERFEEVFHADIAQIEDALAAQCCLPPALKVLHHHHADLLEDNTRSAEARRRFPRLMYAFKRHWAEYARFRTERLWAQSITCCNRSTDTICMRDAKEDADGSALGRLDAKEQDDEQADDEQADEARWSLVGAGSSKHALPLRVVRVTGGRTVRVV</sequence>
<name>A0A550BUK1_9AGAR</name>
<evidence type="ECO:0000313" key="3">
    <source>
        <dbReference type="Proteomes" id="UP000320762"/>
    </source>
</evidence>
<gene>
    <name evidence="2" type="ORF">BD626DRAFT_576039</name>
</gene>
<feature type="compositionally biased region" description="Acidic residues" evidence="1">
    <location>
        <begin position="458"/>
        <end position="469"/>
    </location>
</feature>
<protein>
    <submittedName>
        <fullName evidence="2">Uncharacterized protein</fullName>
    </submittedName>
</protein>
<feature type="region of interest" description="Disordered" evidence="1">
    <location>
        <begin position="450"/>
        <end position="470"/>
    </location>
</feature>